<sequence>MVIEIESSSFIRDRNSLDKAHELKEKANLAYKERDYSAAVRLYHQCLLNAKAVVQLSLTNLQAMARNERDEKPEYGFNFGATKSEHVEEDLIQVDEEEDQPITDMNEFQAQNSRLRIDSTSRGEEMKQEATSLIIKCYNNLAACIVNGPPRQKDDYMRAVYYCDKVLDFEPDNDKAIFRKGCALQKAEKYEKAVEEFQKCKNNSQAAAATEECRMKTVEERKKRDATIRANFAKAHAAEQGNAEARNGHAGTNGNIRHEKTLLQGVK</sequence>
<dbReference type="PANTHER" id="PTHR11242:SF18">
    <property type="entry name" value="PEPTIDYLPROLYL ISOMERASE"/>
    <property type="match status" value="1"/>
</dbReference>
<dbReference type="Proteomes" id="UP000887574">
    <property type="component" value="Unplaced"/>
</dbReference>
<dbReference type="PANTHER" id="PTHR11242">
    <property type="entry name" value="ARYL HYDROCARBON RECEPTOR INTERACTING PROTEIN RELATED"/>
    <property type="match status" value="1"/>
</dbReference>
<evidence type="ECO:0000313" key="5">
    <source>
        <dbReference type="WBParaSite" id="jg12189.1"/>
    </source>
</evidence>
<organism evidence="4 5">
    <name type="scientific">Ditylenchus dipsaci</name>
    <dbReference type="NCBI Taxonomy" id="166011"/>
    <lineage>
        <taxon>Eukaryota</taxon>
        <taxon>Metazoa</taxon>
        <taxon>Ecdysozoa</taxon>
        <taxon>Nematoda</taxon>
        <taxon>Chromadorea</taxon>
        <taxon>Rhabditida</taxon>
        <taxon>Tylenchina</taxon>
        <taxon>Tylenchomorpha</taxon>
        <taxon>Sphaerularioidea</taxon>
        <taxon>Anguinidae</taxon>
        <taxon>Anguininae</taxon>
        <taxon>Ditylenchus</taxon>
    </lineage>
</organism>
<accession>A0A915CU72</accession>
<dbReference type="AlphaFoldDB" id="A0A915CU72"/>
<evidence type="ECO:0000256" key="2">
    <source>
        <dbReference type="ARBA" id="ARBA00022803"/>
    </source>
</evidence>
<dbReference type="WBParaSite" id="jg12189.1">
    <property type="protein sequence ID" value="jg12189.1"/>
    <property type="gene ID" value="jg12189"/>
</dbReference>
<dbReference type="InterPro" id="IPR011990">
    <property type="entry name" value="TPR-like_helical_dom_sf"/>
</dbReference>
<evidence type="ECO:0000313" key="4">
    <source>
        <dbReference type="Proteomes" id="UP000887574"/>
    </source>
</evidence>
<evidence type="ECO:0000256" key="1">
    <source>
        <dbReference type="ARBA" id="ARBA00022737"/>
    </source>
</evidence>
<keyword evidence="4" id="KW-1185">Reference proteome</keyword>
<keyword evidence="1" id="KW-0677">Repeat</keyword>
<dbReference type="InterPro" id="IPR039663">
    <property type="entry name" value="AIP/AIPL1/TTC9"/>
</dbReference>
<protein>
    <submittedName>
        <fullName evidence="5">Uncharacterized protein</fullName>
    </submittedName>
</protein>
<dbReference type="Gene3D" id="1.25.40.10">
    <property type="entry name" value="Tetratricopeptide repeat domain"/>
    <property type="match status" value="1"/>
</dbReference>
<dbReference type="SUPFAM" id="SSF48452">
    <property type="entry name" value="TPR-like"/>
    <property type="match status" value="1"/>
</dbReference>
<reference evidence="5" key="1">
    <citation type="submission" date="2022-11" db="UniProtKB">
        <authorList>
            <consortium name="WormBaseParasite"/>
        </authorList>
    </citation>
    <scope>IDENTIFICATION</scope>
</reference>
<name>A0A915CU72_9BILA</name>
<feature type="region of interest" description="Disordered" evidence="3">
    <location>
        <begin position="236"/>
        <end position="267"/>
    </location>
</feature>
<keyword evidence="2" id="KW-0802">TPR repeat</keyword>
<proteinExistence type="predicted"/>
<evidence type="ECO:0000256" key="3">
    <source>
        <dbReference type="SAM" id="MobiDB-lite"/>
    </source>
</evidence>